<proteinExistence type="predicted"/>
<evidence type="ECO:0000313" key="1">
    <source>
        <dbReference type="EMBL" id="CUV45269.1"/>
    </source>
</evidence>
<accession>A0A0S4WF19</accession>
<organism evidence="1">
    <name type="scientific">Ralstonia solanacearum</name>
    <name type="common">Pseudomonas solanacearum</name>
    <dbReference type="NCBI Taxonomy" id="305"/>
    <lineage>
        <taxon>Bacteria</taxon>
        <taxon>Pseudomonadati</taxon>
        <taxon>Pseudomonadota</taxon>
        <taxon>Betaproteobacteria</taxon>
        <taxon>Burkholderiales</taxon>
        <taxon>Burkholderiaceae</taxon>
        <taxon>Ralstonia</taxon>
        <taxon>Ralstonia solanacearum species complex</taxon>
    </lineage>
</organism>
<protein>
    <submittedName>
        <fullName evidence="1">Uncharacterized protein</fullName>
    </submittedName>
</protein>
<name>A0A0S4WF19_RALSL</name>
<sequence length="64" mass="7025">MTGHLIEDRRYDQALKHICETQGRSALRKMSRSFGLGAVTRIGAMSVAHRSHAGEDVTGISLED</sequence>
<gene>
    <name evidence="1" type="ORF">TO10_v1_280045</name>
</gene>
<dbReference type="AlphaFoldDB" id="A0A0S4WF19"/>
<dbReference type="EMBL" id="LN899827">
    <property type="protein sequence ID" value="CUV45269.1"/>
    <property type="molecule type" value="Genomic_DNA"/>
</dbReference>
<reference evidence="1" key="1">
    <citation type="submission" date="2015-10" db="EMBL/GenBank/DDBJ databases">
        <authorList>
            <person name="Gilbert D.G."/>
        </authorList>
    </citation>
    <scope>NUCLEOTIDE SEQUENCE</scope>
    <source>
        <strain evidence="1">Phyl III-seqv23</strain>
    </source>
</reference>